<dbReference type="Gene3D" id="3.30.500.10">
    <property type="entry name" value="MHC class I-like antigen recognition-like"/>
    <property type="match status" value="1"/>
</dbReference>
<dbReference type="Ensembl" id="ENSELUT00000019768.3">
    <property type="protein sequence ID" value="ENSELUP00000000036.3"/>
    <property type="gene ID" value="ENSELUG00000019818.3"/>
</dbReference>
<dbReference type="SUPFAM" id="SSF54452">
    <property type="entry name" value="MHC antigen-recognition domain"/>
    <property type="match status" value="1"/>
</dbReference>
<evidence type="ECO:0000313" key="7">
    <source>
        <dbReference type="Proteomes" id="UP000265140"/>
    </source>
</evidence>
<comment type="similarity">
    <text evidence="2">Belongs to the MHC class I family.</text>
</comment>
<accession>A0A3P8X6Y1</accession>
<dbReference type="PRINTS" id="PR01638">
    <property type="entry name" value="MHCCLASSI"/>
</dbReference>
<dbReference type="SMART" id="SM00407">
    <property type="entry name" value="IGc1"/>
    <property type="match status" value="1"/>
</dbReference>
<dbReference type="InterPro" id="IPR011162">
    <property type="entry name" value="MHC_I/II-like_Ag-recog"/>
</dbReference>
<dbReference type="InterPro" id="IPR050208">
    <property type="entry name" value="MHC_class-I_related"/>
</dbReference>
<protein>
    <recommendedName>
        <fullName evidence="5">Ig-like domain-containing protein</fullName>
    </recommendedName>
</protein>
<evidence type="ECO:0000259" key="5">
    <source>
        <dbReference type="PROSITE" id="PS50835"/>
    </source>
</evidence>
<sequence length="354" mass="40206">MKVIILLILGIGFLPTVSAVTHSLKYFYTGVSGDINFPEFTAVGLVDNGQFMYFDSNTKTAVPKTEWMKREGPDYWDRETQTDINKHQVFKNNIQVAKDRFNQSMSTGVHVVQNMYGCEWDDETGVTDGFEQYGYDGEDFILFDLKTLTWIAPKPQAVITKYKWDNDRGWIEQTKNYLTQTCIEWLKKYVDYGKSSLMRTVPPSVSLLQKTPSSPVTCHATGFYPSKVIVIWEKDGEEQHEDVEMEDTLQNVDGTFQKRIHLTVTPEEWKNNKYQCVVKVSGIKEDFIKVLTEDQIQTNWGVNDQTSTIIGVVVTLLAIVAAVIGVVIWKKKQESFLVASDGASKSSNNSTPVE</sequence>
<dbReference type="FunFam" id="3.30.500.10:FF:000001">
    <property type="entry name" value="H-2 class I histocompatibility antigen, alpha chain"/>
    <property type="match status" value="1"/>
</dbReference>
<name>A0A3P8X6Y1_ESOLU</name>
<dbReference type="InterPro" id="IPR013783">
    <property type="entry name" value="Ig-like_fold"/>
</dbReference>
<dbReference type="AlphaFoldDB" id="A0A3P8X6Y1"/>
<reference evidence="6" key="4">
    <citation type="submission" date="2025-09" db="UniProtKB">
        <authorList>
            <consortium name="Ensembl"/>
        </authorList>
    </citation>
    <scope>IDENTIFICATION</scope>
</reference>
<reference evidence="6" key="3">
    <citation type="submission" date="2025-08" db="UniProtKB">
        <authorList>
            <consortium name="Ensembl"/>
        </authorList>
    </citation>
    <scope>IDENTIFICATION</scope>
</reference>
<dbReference type="InterPro" id="IPR007110">
    <property type="entry name" value="Ig-like_dom"/>
</dbReference>
<dbReference type="GO" id="GO:0006955">
    <property type="term" value="P:immune response"/>
    <property type="evidence" value="ECO:0007669"/>
    <property type="project" value="TreeGrafter"/>
</dbReference>
<dbReference type="GO" id="GO:0005615">
    <property type="term" value="C:extracellular space"/>
    <property type="evidence" value="ECO:0007669"/>
    <property type="project" value="TreeGrafter"/>
</dbReference>
<dbReference type="InterPro" id="IPR003597">
    <property type="entry name" value="Ig_C1-set"/>
</dbReference>
<keyword evidence="4" id="KW-0732">Signal</keyword>
<keyword evidence="3" id="KW-1133">Transmembrane helix</keyword>
<dbReference type="PROSITE" id="PS50835">
    <property type="entry name" value="IG_LIKE"/>
    <property type="match status" value="1"/>
</dbReference>
<dbReference type="PANTHER" id="PTHR16675:SF237">
    <property type="entry name" value="MHC CLASS I ANTIGEN TRANSCRIPT VARIANT 1-RELATED"/>
    <property type="match status" value="1"/>
</dbReference>
<proteinExistence type="inferred from homology"/>
<feature type="transmembrane region" description="Helical" evidence="3">
    <location>
        <begin position="309"/>
        <end position="329"/>
    </location>
</feature>
<evidence type="ECO:0000256" key="2">
    <source>
        <dbReference type="RuleBase" id="RU004439"/>
    </source>
</evidence>
<dbReference type="Proteomes" id="UP000265140">
    <property type="component" value="Chromosome 10"/>
</dbReference>
<dbReference type="Pfam" id="PF07654">
    <property type="entry name" value="C1-set"/>
    <property type="match status" value="1"/>
</dbReference>
<keyword evidence="1" id="KW-0325">Glycoprotein</keyword>
<dbReference type="InterPro" id="IPR011161">
    <property type="entry name" value="MHC_I-like_Ag-recog"/>
</dbReference>
<organism evidence="6 7">
    <name type="scientific">Esox lucius</name>
    <name type="common">Northern pike</name>
    <dbReference type="NCBI Taxonomy" id="8010"/>
    <lineage>
        <taxon>Eukaryota</taxon>
        <taxon>Metazoa</taxon>
        <taxon>Chordata</taxon>
        <taxon>Craniata</taxon>
        <taxon>Vertebrata</taxon>
        <taxon>Euteleostomi</taxon>
        <taxon>Actinopterygii</taxon>
        <taxon>Neopterygii</taxon>
        <taxon>Teleostei</taxon>
        <taxon>Protacanthopterygii</taxon>
        <taxon>Esociformes</taxon>
        <taxon>Esocidae</taxon>
        <taxon>Esox</taxon>
    </lineage>
</organism>
<keyword evidence="3" id="KW-0812">Transmembrane</keyword>
<dbReference type="Gene3D" id="2.60.40.10">
    <property type="entry name" value="Immunoglobulins"/>
    <property type="match status" value="1"/>
</dbReference>
<reference evidence="7" key="1">
    <citation type="journal article" date="2014" name="PLoS ONE">
        <title>The genome and linkage map of the northern pike (Esox lucius): conserved synteny revealed between the salmonid sister group and the Neoteleostei.</title>
        <authorList>
            <person name="Rondeau E.B."/>
            <person name="Minkley D.R."/>
            <person name="Leong J.S."/>
            <person name="Messmer A.M."/>
            <person name="Jantzen J.R."/>
            <person name="von Schalburg K.R."/>
            <person name="Lemon C."/>
            <person name="Bird N.H."/>
            <person name="Koop B.F."/>
        </authorList>
    </citation>
    <scope>NUCLEOTIDE SEQUENCE</scope>
</reference>
<evidence type="ECO:0000256" key="1">
    <source>
        <dbReference type="ARBA" id="ARBA00023180"/>
    </source>
</evidence>
<keyword evidence="7" id="KW-1185">Reference proteome</keyword>
<feature type="signal peptide" evidence="4">
    <location>
        <begin position="1"/>
        <end position="19"/>
    </location>
</feature>
<dbReference type="SUPFAM" id="SSF48726">
    <property type="entry name" value="Immunoglobulin"/>
    <property type="match status" value="1"/>
</dbReference>
<dbReference type="CDD" id="cd07698">
    <property type="entry name" value="IgC1_MHC_I_alpha3"/>
    <property type="match status" value="1"/>
</dbReference>
<dbReference type="InterPro" id="IPR001039">
    <property type="entry name" value="MHC_I_a_a1/a2"/>
</dbReference>
<evidence type="ECO:0000256" key="4">
    <source>
        <dbReference type="SAM" id="SignalP"/>
    </source>
</evidence>
<reference evidence="6" key="2">
    <citation type="submission" date="2020-02" db="EMBL/GenBank/DDBJ databases">
        <title>Esox lucius (northern pike) genome, fEsoLuc1, primary haplotype.</title>
        <authorList>
            <person name="Myers G."/>
            <person name="Karagic N."/>
            <person name="Meyer A."/>
            <person name="Pippel M."/>
            <person name="Reichard M."/>
            <person name="Winkler S."/>
            <person name="Tracey A."/>
            <person name="Sims Y."/>
            <person name="Howe K."/>
            <person name="Rhie A."/>
            <person name="Formenti G."/>
            <person name="Durbin R."/>
            <person name="Fedrigo O."/>
            <person name="Jarvis E.D."/>
        </authorList>
    </citation>
    <scope>NUCLEOTIDE SEQUENCE [LARGE SCALE GENOMIC DNA]</scope>
</reference>
<dbReference type="PANTHER" id="PTHR16675">
    <property type="entry name" value="MHC CLASS I-RELATED"/>
    <property type="match status" value="1"/>
</dbReference>
<evidence type="ECO:0000313" key="6">
    <source>
        <dbReference type="Ensembl" id="ENSELUP00000000036.3"/>
    </source>
</evidence>
<feature type="chain" id="PRO_5044259873" description="Ig-like domain-containing protein" evidence="4">
    <location>
        <begin position="20"/>
        <end position="354"/>
    </location>
</feature>
<keyword evidence="3" id="KW-0472">Membrane</keyword>
<dbReference type="GeneTree" id="ENSGT01120000271828"/>
<dbReference type="GO" id="GO:0009897">
    <property type="term" value="C:external side of plasma membrane"/>
    <property type="evidence" value="ECO:0007669"/>
    <property type="project" value="TreeGrafter"/>
</dbReference>
<evidence type="ECO:0000256" key="3">
    <source>
        <dbReference type="SAM" id="Phobius"/>
    </source>
</evidence>
<feature type="domain" description="Ig-like" evidence="5">
    <location>
        <begin position="203"/>
        <end position="278"/>
    </location>
</feature>
<dbReference type="InterPro" id="IPR036179">
    <property type="entry name" value="Ig-like_dom_sf"/>
</dbReference>
<dbReference type="Pfam" id="PF00129">
    <property type="entry name" value="MHC_I"/>
    <property type="match status" value="1"/>
</dbReference>
<dbReference type="Bgee" id="ENSELUG00000019818">
    <property type="expression patterns" value="Expressed in pharyngeal gill and 15 other cell types or tissues"/>
</dbReference>
<dbReference type="InterPro" id="IPR037055">
    <property type="entry name" value="MHC_I-like_Ag-recog_sf"/>
</dbReference>
<dbReference type="OMA" id="NSWIMES"/>